<evidence type="ECO:0000313" key="2">
    <source>
        <dbReference type="Proteomes" id="UP001228049"/>
    </source>
</evidence>
<proteinExistence type="predicted"/>
<dbReference type="Proteomes" id="UP001228049">
    <property type="component" value="Unassembled WGS sequence"/>
</dbReference>
<evidence type="ECO:0000313" key="1">
    <source>
        <dbReference type="EMBL" id="KAK1893421.1"/>
    </source>
</evidence>
<name>A0AAD9F9V8_DISEL</name>
<dbReference type="AlphaFoldDB" id="A0AAD9F9V8"/>
<accession>A0AAD9F9V8</accession>
<comment type="caution">
    <text evidence="1">The sequence shown here is derived from an EMBL/GenBank/DDBJ whole genome shotgun (WGS) entry which is preliminary data.</text>
</comment>
<organism evidence="1 2">
    <name type="scientific">Dissostichus eleginoides</name>
    <name type="common">Patagonian toothfish</name>
    <name type="synonym">Dissostichus amissus</name>
    <dbReference type="NCBI Taxonomy" id="100907"/>
    <lineage>
        <taxon>Eukaryota</taxon>
        <taxon>Metazoa</taxon>
        <taxon>Chordata</taxon>
        <taxon>Craniata</taxon>
        <taxon>Vertebrata</taxon>
        <taxon>Euteleostomi</taxon>
        <taxon>Actinopterygii</taxon>
        <taxon>Neopterygii</taxon>
        <taxon>Teleostei</taxon>
        <taxon>Neoteleostei</taxon>
        <taxon>Acanthomorphata</taxon>
        <taxon>Eupercaria</taxon>
        <taxon>Perciformes</taxon>
        <taxon>Notothenioidei</taxon>
        <taxon>Nototheniidae</taxon>
        <taxon>Dissostichus</taxon>
    </lineage>
</organism>
<dbReference type="EMBL" id="JASDAP010000011">
    <property type="protein sequence ID" value="KAK1893421.1"/>
    <property type="molecule type" value="Genomic_DNA"/>
</dbReference>
<reference evidence="1" key="1">
    <citation type="submission" date="2023-04" db="EMBL/GenBank/DDBJ databases">
        <title>Chromosome-level genome of Chaenocephalus aceratus.</title>
        <authorList>
            <person name="Park H."/>
        </authorList>
    </citation>
    <scope>NUCLEOTIDE SEQUENCE</scope>
    <source>
        <strain evidence="1">DE</strain>
        <tissue evidence="1">Muscle</tissue>
    </source>
</reference>
<sequence>MFGLLAVAMDTLQQRDEGPGSFSTSPEGIVKMTSLAAVTVVTGLTSDTSHKWSRCCLQVDGQQGRFITPL</sequence>
<gene>
    <name evidence="1" type="ORF">KUDE01_018886</name>
</gene>
<protein>
    <submittedName>
        <fullName evidence="1">Polyprotein P1234</fullName>
    </submittedName>
</protein>
<keyword evidence="2" id="KW-1185">Reference proteome</keyword>